<evidence type="ECO:0000256" key="1">
    <source>
        <dbReference type="SAM" id="Phobius"/>
    </source>
</evidence>
<gene>
    <name evidence="2" type="ORF">SAMN05660206_102338</name>
</gene>
<dbReference type="RefSeq" id="WP_093363871.1">
    <property type="nucleotide sequence ID" value="NZ_FOZZ01000002.1"/>
</dbReference>
<dbReference type="OrthoDB" id="1367916at2"/>
<keyword evidence="1" id="KW-0472">Membrane</keyword>
<accession>A0A1I6QH27</accession>
<proteinExistence type="predicted"/>
<keyword evidence="3" id="KW-1185">Reference proteome</keyword>
<sequence>MTGEQFIQIIIEVILFLIVSYFLFYNSWLKQLGKETAKLSTAEELTRLTENVKKDFHEQIESYKSKLNEELTLKIEPIKSELAKANITHQIQFGFLHQERAKVIVALYQKLVELHSAMIDWTNFMHEIREDAEKESQERNRRASTALYDFRNFYLLNKLFFPQSICAYIDEVFTEYWDKGWDFGYRQDRIRSGSLTGDYYKSYLEDMSKISDELKNKLPIKIAELETKFRKILNVEDEL</sequence>
<dbReference type="AlphaFoldDB" id="A0A1I6QH27"/>
<keyword evidence="1" id="KW-1133">Transmembrane helix</keyword>
<evidence type="ECO:0000313" key="2">
    <source>
        <dbReference type="EMBL" id="SFS51724.1"/>
    </source>
</evidence>
<name>A0A1I6QH27_9SPHI</name>
<dbReference type="EMBL" id="FOZZ01000002">
    <property type="protein sequence ID" value="SFS51724.1"/>
    <property type="molecule type" value="Genomic_DNA"/>
</dbReference>
<feature type="transmembrane region" description="Helical" evidence="1">
    <location>
        <begin position="6"/>
        <end position="24"/>
    </location>
</feature>
<protein>
    <submittedName>
        <fullName evidence="2">Uncharacterized protein</fullName>
    </submittedName>
</protein>
<keyword evidence="1" id="KW-0812">Transmembrane</keyword>
<organism evidence="2 3">
    <name type="scientific">Sphingobacterium wenxiniae</name>
    <dbReference type="NCBI Taxonomy" id="683125"/>
    <lineage>
        <taxon>Bacteria</taxon>
        <taxon>Pseudomonadati</taxon>
        <taxon>Bacteroidota</taxon>
        <taxon>Sphingobacteriia</taxon>
        <taxon>Sphingobacteriales</taxon>
        <taxon>Sphingobacteriaceae</taxon>
        <taxon>Sphingobacterium</taxon>
    </lineage>
</organism>
<reference evidence="2 3" key="1">
    <citation type="submission" date="2016-10" db="EMBL/GenBank/DDBJ databases">
        <authorList>
            <person name="de Groot N.N."/>
        </authorList>
    </citation>
    <scope>NUCLEOTIDE SEQUENCE [LARGE SCALE GENOMIC DNA]</scope>
    <source>
        <strain evidence="2 3">DSM 22789</strain>
    </source>
</reference>
<evidence type="ECO:0000313" key="3">
    <source>
        <dbReference type="Proteomes" id="UP000198785"/>
    </source>
</evidence>
<dbReference type="Proteomes" id="UP000198785">
    <property type="component" value="Unassembled WGS sequence"/>
</dbReference>